<accession>A0A0C9YB39</accession>
<sequence length="110" mass="12576">MVDRLREVLHSIRNINIEETHEKSSTLSAFLIRSAEDTWSRKARRQPATSSAFRDQSPMCLVCSVGIRYSSENSELSLESQWIVGRDRKMFESFVSHIGRKVAATTQSQD</sequence>
<name>A0A0C9YB39_9AGAR</name>
<dbReference type="Proteomes" id="UP000054477">
    <property type="component" value="Unassembled WGS sequence"/>
</dbReference>
<evidence type="ECO:0000313" key="2">
    <source>
        <dbReference type="Proteomes" id="UP000054477"/>
    </source>
</evidence>
<organism evidence="1 2">
    <name type="scientific">Laccaria amethystina LaAM-08-1</name>
    <dbReference type="NCBI Taxonomy" id="1095629"/>
    <lineage>
        <taxon>Eukaryota</taxon>
        <taxon>Fungi</taxon>
        <taxon>Dikarya</taxon>
        <taxon>Basidiomycota</taxon>
        <taxon>Agaricomycotina</taxon>
        <taxon>Agaricomycetes</taxon>
        <taxon>Agaricomycetidae</taxon>
        <taxon>Agaricales</taxon>
        <taxon>Agaricineae</taxon>
        <taxon>Hydnangiaceae</taxon>
        <taxon>Laccaria</taxon>
    </lineage>
</organism>
<dbReference type="HOGENOM" id="CLU_2171479_0_0_1"/>
<dbReference type="AlphaFoldDB" id="A0A0C9YB39"/>
<dbReference type="OrthoDB" id="514248at2759"/>
<protein>
    <submittedName>
        <fullName evidence="1">Uncharacterized protein</fullName>
    </submittedName>
</protein>
<proteinExistence type="predicted"/>
<reference evidence="1 2" key="1">
    <citation type="submission" date="2014-04" db="EMBL/GenBank/DDBJ databases">
        <authorList>
            <consortium name="DOE Joint Genome Institute"/>
            <person name="Kuo A."/>
            <person name="Kohler A."/>
            <person name="Nagy L.G."/>
            <person name="Floudas D."/>
            <person name="Copeland A."/>
            <person name="Barry K.W."/>
            <person name="Cichocki N."/>
            <person name="Veneault-Fourrey C."/>
            <person name="LaButti K."/>
            <person name="Lindquist E.A."/>
            <person name="Lipzen A."/>
            <person name="Lundell T."/>
            <person name="Morin E."/>
            <person name="Murat C."/>
            <person name="Sun H."/>
            <person name="Tunlid A."/>
            <person name="Henrissat B."/>
            <person name="Grigoriev I.V."/>
            <person name="Hibbett D.S."/>
            <person name="Martin F."/>
            <person name="Nordberg H.P."/>
            <person name="Cantor M.N."/>
            <person name="Hua S.X."/>
        </authorList>
    </citation>
    <scope>NUCLEOTIDE SEQUENCE [LARGE SCALE GENOMIC DNA]</scope>
    <source>
        <strain evidence="1 2">LaAM-08-1</strain>
    </source>
</reference>
<gene>
    <name evidence="1" type="ORF">K443DRAFT_360261</name>
</gene>
<reference evidence="2" key="2">
    <citation type="submission" date="2015-01" db="EMBL/GenBank/DDBJ databases">
        <title>Evolutionary Origins and Diversification of the Mycorrhizal Mutualists.</title>
        <authorList>
            <consortium name="DOE Joint Genome Institute"/>
            <consortium name="Mycorrhizal Genomics Consortium"/>
            <person name="Kohler A."/>
            <person name="Kuo A."/>
            <person name="Nagy L.G."/>
            <person name="Floudas D."/>
            <person name="Copeland A."/>
            <person name="Barry K.W."/>
            <person name="Cichocki N."/>
            <person name="Veneault-Fourrey C."/>
            <person name="LaButti K."/>
            <person name="Lindquist E.A."/>
            <person name="Lipzen A."/>
            <person name="Lundell T."/>
            <person name="Morin E."/>
            <person name="Murat C."/>
            <person name="Riley R."/>
            <person name="Ohm R."/>
            <person name="Sun H."/>
            <person name="Tunlid A."/>
            <person name="Henrissat B."/>
            <person name="Grigoriev I.V."/>
            <person name="Hibbett D.S."/>
            <person name="Martin F."/>
        </authorList>
    </citation>
    <scope>NUCLEOTIDE SEQUENCE [LARGE SCALE GENOMIC DNA]</scope>
    <source>
        <strain evidence="2">LaAM-08-1</strain>
    </source>
</reference>
<dbReference type="STRING" id="1095629.A0A0C9YB39"/>
<keyword evidence="2" id="KW-1185">Reference proteome</keyword>
<evidence type="ECO:0000313" key="1">
    <source>
        <dbReference type="EMBL" id="KIK05303.1"/>
    </source>
</evidence>
<dbReference type="EMBL" id="KN838561">
    <property type="protein sequence ID" value="KIK05303.1"/>
    <property type="molecule type" value="Genomic_DNA"/>
</dbReference>